<dbReference type="PANTHER" id="PTHR43213:SF5">
    <property type="entry name" value="BIFUNCTIONAL DTTP_UTP PYROPHOSPHATASE_METHYLTRANSFERASE PROTEIN-RELATED"/>
    <property type="match status" value="1"/>
</dbReference>
<dbReference type="InterPro" id="IPR029001">
    <property type="entry name" value="ITPase-like_fam"/>
</dbReference>
<evidence type="ECO:0000256" key="2">
    <source>
        <dbReference type="ARBA" id="ARBA00022801"/>
    </source>
</evidence>
<evidence type="ECO:0000313" key="6">
    <source>
        <dbReference type="Proteomes" id="UP000485880"/>
    </source>
</evidence>
<protein>
    <recommendedName>
        <fullName evidence="4">Nucleoside triphosphate pyrophosphatase</fullName>
        <ecNumber evidence="4">3.6.1.9</ecNumber>
    </recommendedName>
    <alternativeName>
        <fullName evidence="4">Nucleotide pyrophosphatase</fullName>
        <shortName evidence="4">Nucleotide PPase</shortName>
    </alternativeName>
</protein>
<comment type="cofactor">
    <cofactor evidence="1 4">
        <name>a divalent metal cation</name>
        <dbReference type="ChEBI" id="CHEBI:60240"/>
    </cofactor>
</comment>
<comment type="catalytic activity">
    <reaction evidence="4">
        <text>a 2'-deoxyribonucleoside 5'-triphosphate + H2O = a 2'-deoxyribonucleoside 5'-phosphate + diphosphate + H(+)</text>
        <dbReference type="Rhea" id="RHEA:44644"/>
        <dbReference type="ChEBI" id="CHEBI:15377"/>
        <dbReference type="ChEBI" id="CHEBI:15378"/>
        <dbReference type="ChEBI" id="CHEBI:33019"/>
        <dbReference type="ChEBI" id="CHEBI:61560"/>
        <dbReference type="ChEBI" id="CHEBI:65317"/>
        <dbReference type="EC" id="3.6.1.9"/>
    </reaction>
</comment>
<dbReference type="PANTHER" id="PTHR43213">
    <property type="entry name" value="BIFUNCTIONAL DTTP/UTP PYROPHOSPHATASE/METHYLTRANSFERASE PROTEIN-RELATED"/>
    <property type="match status" value="1"/>
</dbReference>
<dbReference type="Proteomes" id="UP000485880">
    <property type="component" value="Unassembled WGS sequence"/>
</dbReference>
<comment type="similarity">
    <text evidence="4">Belongs to the Maf family.</text>
</comment>
<keyword evidence="6" id="KW-1185">Reference proteome</keyword>
<dbReference type="SUPFAM" id="SSF52972">
    <property type="entry name" value="ITPase-like"/>
    <property type="match status" value="1"/>
</dbReference>
<accession>A0A8B6MCR4</accession>
<comment type="catalytic activity">
    <reaction evidence="4">
        <text>a ribonucleoside 5'-triphosphate + H2O = a ribonucleoside 5'-phosphate + diphosphate + H(+)</text>
        <dbReference type="Rhea" id="RHEA:23996"/>
        <dbReference type="ChEBI" id="CHEBI:15377"/>
        <dbReference type="ChEBI" id="CHEBI:15378"/>
        <dbReference type="ChEBI" id="CHEBI:33019"/>
        <dbReference type="ChEBI" id="CHEBI:58043"/>
        <dbReference type="ChEBI" id="CHEBI:61557"/>
        <dbReference type="EC" id="3.6.1.9"/>
    </reaction>
</comment>
<dbReference type="EC" id="3.6.1.9" evidence="4"/>
<comment type="function">
    <text evidence="4">Nucleoside triphosphate pyrophosphatase. May have a dual role in cell division arrest and in preventing the incorporation of modified nucleotides into cellular nucleic acids.</text>
</comment>
<comment type="caution">
    <text evidence="4">Lacks conserved residue(s) required for the propagation of feature annotation.</text>
</comment>
<dbReference type="AlphaFoldDB" id="A0A8B6MCR4"/>
<dbReference type="GO" id="GO:0009117">
    <property type="term" value="P:nucleotide metabolic process"/>
    <property type="evidence" value="ECO:0007669"/>
    <property type="project" value="UniProtKB-KW"/>
</dbReference>
<dbReference type="CDD" id="cd00555">
    <property type="entry name" value="Maf"/>
    <property type="match status" value="1"/>
</dbReference>
<dbReference type="Pfam" id="PF02545">
    <property type="entry name" value="Maf"/>
    <property type="match status" value="1"/>
</dbReference>
<dbReference type="Gene3D" id="3.90.950.10">
    <property type="match status" value="1"/>
</dbReference>
<evidence type="ECO:0000256" key="3">
    <source>
        <dbReference type="ARBA" id="ARBA00023080"/>
    </source>
</evidence>
<dbReference type="GO" id="GO:0047429">
    <property type="term" value="F:nucleoside triphosphate diphosphatase activity"/>
    <property type="evidence" value="ECO:0007669"/>
    <property type="project" value="UniProtKB-EC"/>
</dbReference>
<dbReference type="HAMAP" id="MF_00528">
    <property type="entry name" value="Maf"/>
    <property type="match status" value="1"/>
</dbReference>
<comment type="subcellular location">
    <subcellularLocation>
        <location evidence="4">Cytoplasm</location>
    </subcellularLocation>
</comment>
<keyword evidence="3 4" id="KW-0546">Nucleotide metabolism</keyword>
<evidence type="ECO:0000313" key="5">
    <source>
        <dbReference type="EMBL" id="VTZ52581.1"/>
    </source>
</evidence>
<gene>
    <name evidence="5" type="ORF">MPC4_90056</name>
</gene>
<name>A0A8B6MCR4_METTU</name>
<sequence length="205" mass="21731">MSALWRGPTPLLLASRSAARRTLLTATGIPFESCDASIDERAVEAPLRQAGAGAATIALHLARKKALSAGARARGQMVIGADQTLSCEGRLFTKPQDRAAASVQLEALAGKTHELHSAICVVVEERILFEAVPAARLTMRPLSAAFIAAYLDEARDAVLGSVGAYQLEGLGVHLFERIEGDHFVILGLPLLPLLDFLRAEGSLQA</sequence>
<keyword evidence="4" id="KW-0963">Cytoplasm</keyword>
<dbReference type="InterPro" id="IPR003697">
    <property type="entry name" value="Maf-like"/>
</dbReference>
<dbReference type="GO" id="GO:0005737">
    <property type="term" value="C:cytoplasm"/>
    <property type="evidence" value="ECO:0007669"/>
    <property type="project" value="UniProtKB-SubCell"/>
</dbReference>
<reference evidence="5 6" key="1">
    <citation type="submission" date="2019-05" db="EMBL/GenBank/DDBJ databases">
        <authorList>
            <person name="Farhan Ul Haque M."/>
        </authorList>
    </citation>
    <scope>NUCLEOTIDE SEQUENCE [LARGE SCALE GENOMIC DNA]</scope>
    <source>
        <strain evidence="5">2</strain>
    </source>
</reference>
<proteinExistence type="inferred from homology"/>
<comment type="caution">
    <text evidence="5">The sequence shown here is derived from an EMBL/GenBank/DDBJ whole genome shotgun (WGS) entry which is preliminary data.</text>
</comment>
<evidence type="ECO:0000256" key="1">
    <source>
        <dbReference type="ARBA" id="ARBA00001968"/>
    </source>
</evidence>
<dbReference type="PIRSF" id="PIRSF006305">
    <property type="entry name" value="Maf"/>
    <property type="match status" value="1"/>
</dbReference>
<feature type="active site" description="Proton acceptor" evidence="4">
    <location>
        <position position="82"/>
    </location>
</feature>
<organism evidence="5 6">
    <name type="scientific">Methylocella tundrae</name>
    <dbReference type="NCBI Taxonomy" id="227605"/>
    <lineage>
        <taxon>Bacteria</taxon>
        <taxon>Pseudomonadati</taxon>
        <taxon>Pseudomonadota</taxon>
        <taxon>Alphaproteobacteria</taxon>
        <taxon>Hyphomicrobiales</taxon>
        <taxon>Beijerinckiaceae</taxon>
        <taxon>Methylocella</taxon>
    </lineage>
</organism>
<dbReference type="EMBL" id="CABFMQ020000153">
    <property type="protein sequence ID" value="VTZ52581.1"/>
    <property type="molecule type" value="Genomic_DNA"/>
</dbReference>
<dbReference type="RefSeq" id="WP_174514147.1">
    <property type="nucleotide sequence ID" value="NZ_CABFMQ020000153.1"/>
</dbReference>
<evidence type="ECO:0000256" key="4">
    <source>
        <dbReference type="HAMAP-Rule" id="MF_00528"/>
    </source>
</evidence>
<keyword evidence="2 4" id="KW-0378">Hydrolase</keyword>